<organism evidence="1 2">
    <name type="scientific">Papaver atlanticum</name>
    <dbReference type="NCBI Taxonomy" id="357466"/>
    <lineage>
        <taxon>Eukaryota</taxon>
        <taxon>Viridiplantae</taxon>
        <taxon>Streptophyta</taxon>
        <taxon>Embryophyta</taxon>
        <taxon>Tracheophyta</taxon>
        <taxon>Spermatophyta</taxon>
        <taxon>Magnoliopsida</taxon>
        <taxon>Ranunculales</taxon>
        <taxon>Papaveraceae</taxon>
        <taxon>Papaveroideae</taxon>
        <taxon>Papaver</taxon>
    </lineage>
</organism>
<keyword evidence="2" id="KW-1185">Reference proteome</keyword>
<protein>
    <submittedName>
        <fullName evidence="1">Uncharacterized protein</fullName>
    </submittedName>
</protein>
<reference evidence="1" key="1">
    <citation type="submission" date="2022-04" db="EMBL/GenBank/DDBJ databases">
        <title>A functionally conserved STORR gene fusion in Papaver species that diverged 16.8 million years ago.</title>
        <authorList>
            <person name="Catania T."/>
        </authorList>
    </citation>
    <scope>NUCLEOTIDE SEQUENCE</scope>
    <source>
        <strain evidence="1">S-188037</strain>
    </source>
</reference>
<dbReference type="EMBL" id="JAJJMB010006268">
    <property type="protein sequence ID" value="KAI3935470.1"/>
    <property type="molecule type" value="Genomic_DNA"/>
</dbReference>
<accession>A0AAD4T534</accession>
<name>A0AAD4T534_9MAGN</name>
<proteinExistence type="predicted"/>
<dbReference type="Proteomes" id="UP001202328">
    <property type="component" value="Unassembled WGS sequence"/>
</dbReference>
<sequence length="177" mass="20510">MEDVIDSEEIVEDSINTELVTDFSRNSSTPLDDDSHELELIPPYFFVESEDGYSLTGRSLPFEEVETPERIEFSKDFITHLVLNFKNFLYLHLDFTHSIFDRGKFVDGSVVIDDYHGRTVDELVLKHGYRFNSLFRNSFAMVLVEDGYTGDGHYLLVKMLQLGIMCFKGKYVISHQM</sequence>
<comment type="caution">
    <text evidence="1">The sequence shown here is derived from an EMBL/GenBank/DDBJ whole genome shotgun (WGS) entry which is preliminary data.</text>
</comment>
<feature type="non-terminal residue" evidence="1">
    <location>
        <position position="177"/>
    </location>
</feature>
<evidence type="ECO:0000313" key="1">
    <source>
        <dbReference type="EMBL" id="KAI3935470.1"/>
    </source>
</evidence>
<gene>
    <name evidence="1" type="ORF">MKW98_027610</name>
</gene>
<dbReference type="AlphaFoldDB" id="A0AAD4T534"/>
<evidence type="ECO:0000313" key="2">
    <source>
        <dbReference type="Proteomes" id="UP001202328"/>
    </source>
</evidence>